<dbReference type="Proteomes" id="UP000190328">
    <property type="component" value="Unassembled WGS sequence"/>
</dbReference>
<evidence type="ECO:0000256" key="1">
    <source>
        <dbReference type="SAM" id="Phobius"/>
    </source>
</evidence>
<accession>A0A1T4QAM6</accession>
<proteinExistence type="predicted"/>
<sequence length="57" mass="6611">MTEEKFDYETEVERAIKKMESKNTQFPRKFSAIDFLVVFFLSFLCLGAILLGSRLGD</sequence>
<dbReference type="STRING" id="263852.SAMN02745116_02107"/>
<dbReference type="AlphaFoldDB" id="A0A1T4QAM6"/>
<keyword evidence="1" id="KW-0812">Transmembrane</keyword>
<keyword evidence="3" id="KW-1185">Reference proteome</keyword>
<evidence type="ECO:0000313" key="2">
    <source>
        <dbReference type="EMBL" id="SKA00278.1"/>
    </source>
</evidence>
<keyword evidence="1" id="KW-0472">Membrane</keyword>
<dbReference type="EMBL" id="FUXI01000027">
    <property type="protein sequence ID" value="SKA00278.1"/>
    <property type="molecule type" value="Genomic_DNA"/>
</dbReference>
<evidence type="ECO:0000313" key="3">
    <source>
        <dbReference type="Proteomes" id="UP000190328"/>
    </source>
</evidence>
<name>A0A1T4QAM6_9ENTE</name>
<protein>
    <submittedName>
        <fullName evidence="2">Uncharacterized protein</fullName>
    </submittedName>
</protein>
<keyword evidence="1" id="KW-1133">Transmembrane helix</keyword>
<reference evidence="2 3" key="1">
    <citation type="submission" date="2017-02" db="EMBL/GenBank/DDBJ databases">
        <authorList>
            <person name="Peterson S.W."/>
        </authorList>
    </citation>
    <scope>NUCLEOTIDE SEQUENCE [LARGE SCALE GENOMIC DNA]</scope>
    <source>
        <strain evidence="2 3">ATCC BAA-1030</strain>
    </source>
</reference>
<organism evidence="2 3">
    <name type="scientific">Pilibacter termitis</name>
    <dbReference type="NCBI Taxonomy" id="263852"/>
    <lineage>
        <taxon>Bacteria</taxon>
        <taxon>Bacillati</taxon>
        <taxon>Bacillota</taxon>
        <taxon>Bacilli</taxon>
        <taxon>Lactobacillales</taxon>
        <taxon>Enterococcaceae</taxon>
        <taxon>Pilibacter</taxon>
    </lineage>
</organism>
<gene>
    <name evidence="2" type="ORF">SAMN02745116_02107</name>
</gene>
<dbReference type="RefSeq" id="WP_159443297.1">
    <property type="nucleotide sequence ID" value="NZ_FUXI01000027.1"/>
</dbReference>
<feature type="transmembrane region" description="Helical" evidence="1">
    <location>
        <begin position="30"/>
        <end position="51"/>
    </location>
</feature>